<evidence type="ECO:0000256" key="1">
    <source>
        <dbReference type="SAM" id="Phobius"/>
    </source>
</evidence>
<keyword evidence="1" id="KW-1133">Transmembrane helix</keyword>
<feature type="transmembrane region" description="Helical" evidence="1">
    <location>
        <begin position="16"/>
        <end position="33"/>
    </location>
</feature>
<feature type="transmembrane region" description="Helical" evidence="1">
    <location>
        <begin position="45"/>
        <end position="66"/>
    </location>
</feature>
<evidence type="ECO:0000313" key="2">
    <source>
        <dbReference type="EMBL" id="QSX75128.1"/>
    </source>
</evidence>
<protein>
    <recommendedName>
        <fullName evidence="4">DUF202 domain-containing protein</fullName>
    </recommendedName>
</protein>
<keyword evidence="3" id="KW-1185">Reference proteome</keyword>
<accession>A0ABX7RAG7</accession>
<sequence>MPDPAPAPGLLQRCALGLWFCAIAALGLLRYAMRYLRDGEHAGDAVMWLWLVGSLVVGAIGVRLVYRALKSPSPPPRD</sequence>
<dbReference type="RefSeq" id="WP_200604381.1">
    <property type="nucleotide sequence ID" value="NZ_CP071517.1"/>
</dbReference>
<evidence type="ECO:0008006" key="4">
    <source>
        <dbReference type="Google" id="ProtNLM"/>
    </source>
</evidence>
<dbReference type="Proteomes" id="UP000663400">
    <property type="component" value="Chromosome"/>
</dbReference>
<keyword evidence="1" id="KW-0472">Membrane</keyword>
<dbReference type="EMBL" id="CP071517">
    <property type="protein sequence ID" value="QSX75128.1"/>
    <property type="molecule type" value="Genomic_DNA"/>
</dbReference>
<evidence type="ECO:0000313" key="3">
    <source>
        <dbReference type="Proteomes" id="UP000663400"/>
    </source>
</evidence>
<reference evidence="2 3" key="1">
    <citation type="submission" date="2021-02" db="EMBL/GenBank/DDBJ databases">
        <title>Lysobacter arenosi sp. nov., isolated from soil of gangwondo yeongwol, south Korea.</title>
        <authorList>
            <person name="Kim K.R."/>
            <person name="Kim K.H."/>
            <person name="Jeon C.O."/>
        </authorList>
    </citation>
    <scope>NUCLEOTIDE SEQUENCE [LARGE SCALE GENOMIC DNA]</scope>
    <source>
        <strain evidence="2 3">R7</strain>
    </source>
</reference>
<proteinExistence type="predicted"/>
<organism evidence="2 3">
    <name type="scientific">Lysobacter arenosi</name>
    <dbReference type="NCBI Taxonomy" id="2795387"/>
    <lineage>
        <taxon>Bacteria</taxon>
        <taxon>Pseudomonadati</taxon>
        <taxon>Pseudomonadota</taxon>
        <taxon>Gammaproteobacteria</taxon>
        <taxon>Lysobacterales</taxon>
        <taxon>Lysobacteraceae</taxon>
        <taxon>Lysobacter</taxon>
    </lineage>
</organism>
<name>A0ABX7RAG7_9GAMM</name>
<gene>
    <name evidence="2" type="ORF">HIV01_000685</name>
</gene>
<keyword evidence="1" id="KW-0812">Transmembrane</keyword>